<feature type="transmembrane region" description="Helical" evidence="1">
    <location>
        <begin position="338"/>
        <end position="361"/>
    </location>
</feature>
<dbReference type="Proteomes" id="UP001153069">
    <property type="component" value="Unassembled WGS sequence"/>
</dbReference>
<feature type="transmembrane region" description="Helical" evidence="1">
    <location>
        <begin position="93"/>
        <end position="116"/>
    </location>
</feature>
<organism evidence="2 3">
    <name type="scientific">Seminavis robusta</name>
    <dbReference type="NCBI Taxonomy" id="568900"/>
    <lineage>
        <taxon>Eukaryota</taxon>
        <taxon>Sar</taxon>
        <taxon>Stramenopiles</taxon>
        <taxon>Ochrophyta</taxon>
        <taxon>Bacillariophyta</taxon>
        <taxon>Bacillariophyceae</taxon>
        <taxon>Bacillariophycidae</taxon>
        <taxon>Naviculales</taxon>
        <taxon>Naviculaceae</taxon>
        <taxon>Seminavis</taxon>
    </lineage>
</organism>
<protein>
    <submittedName>
        <fullName evidence="2">Uncharacterized protein</fullName>
    </submittedName>
</protein>
<comment type="caution">
    <text evidence="2">The sequence shown here is derived from an EMBL/GenBank/DDBJ whole genome shotgun (WGS) entry which is preliminary data.</text>
</comment>
<feature type="transmembrane region" description="Helical" evidence="1">
    <location>
        <begin position="303"/>
        <end position="326"/>
    </location>
</feature>
<evidence type="ECO:0000313" key="2">
    <source>
        <dbReference type="EMBL" id="CAB9498023.1"/>
    </source>
</evidence>
<evidence type="ECO:0000313" key="3">
    <source>
        <dbReference type="Proteomes" id="UP001153069"/>
    </source>
</evidence>
<keyword evidence="1" id="KW-0812">Transmembrane</keyword>
<accession>A0A9N8H0Z4</accession>
<proteinExistence type="predicted"/>
<name>A0A9N8H0Z4_9STRA</name>
<feature type="transmembrane region" description="Helical" evidence="1">
    <location>
        <begin position="272"/>
        <end position="291"/>
    </location>
</feature>
<evidence type="ECO:0000256" key="1">
    <source>
        <dbReference type="SAM" id="Phobius"/>
    </source>
</evidence>
<keyword evidence="3" id="KW-1185">Reference proteome</keyword>
<reference evidence="2" key="1">
    <citation type="submission" date="2020-06" db="EMBL/GenBank/DDBJ databases">
        <authorList>
            <consortium name="Plant Systems Biology data submission"/>
        </authorList>
    </citation>
    <scope>NUCLEOTIDE SEQUENCE</scope>
    <source>
        <strain evidence="2">D6</strain>
    </source>
</reference>
<dbReference type="EMBL" id="CAICTM010000030">
    <property type="protein sequence ID" value="CAB9498023.1"/>
    <property type="molecule type" value="Genomic_DNA"/>
</dbReference>
<feature type="transmembrane region" description="Helical" evidence="1">
    <location>
        <begin position="160"/>
        <end position="183"/>
    </location>
</feature>
<gene>
    <name evidence="2" type="ORF">SEMRO_30_G019651.1</name>
</gene>
<keyword evidence="1" id="KW-1133">Transmembrane helix</keyword>
<dbReference type="AlphaFoldDB" id="A0A9N8H0Z4"/>
<feature type="transmembrane region" description="Helical" evidence="1">
    <location>
        <begin position="12"/>
        <end position="34"/>
    </location>
</feature>
<sequence>MAIHCIQNVRKIAVTVFIALMLAVNTDAFTHGVVPVGGKPFSRPRHGLRFCCTSKDSSRQTRAALHVHQSSFGDKNAFIDGVREVNDNFLNHLHVVTLPTLWVSLIASMVVMVLRVRPSNLYWLHKGFQAIFAAAGMISLPVATVVSICGILSMMPCVGLALWITSLVSSIDMDNLFLILAAASQKLSLRVQRHAEKTAFFTMADWALSTPLTWFACSVLLFPLHHQILFGQIHSGIVKRLFGRKSKLKDSALKSADYTSASKHAKMTRSGFLVWAFSSSFVLGSFALAKWTPPIEHLVSIRCYDRAAFLSLLAICHGALEFFVSLKVFAPMFQRHGVFAAIGAQMAWNFNFILLPITAPFRMTKRLFRDRETQTESETPKC</sequence>
<feature type="transmembrane region" description="Helical" evidence="1">
    <location>
        <begin position="128"/>
        <end position="154"/>
    </location>
</feature>
<keyword evidence="1" id="KW-0472">Membrane</keyword>